<dbReference type="GO" id="GO:0015768">
    <property type="term" value="P:maltose transport"/>
    <property type="evidence" value="ECO:0007669"/>
    <property type="project" value="TreeGrafter"/>
</dbReference>
<dbReference type="SUPFAM" id="SSF53850">
    <property type="entry name" value="Periplasmic binding protein-like II"/>
    <property type="match status" value="1"/>
</dbReference>
<dbReference type="RefSeq" id="WP_011526160.1">
    <property type="nucleotide sequence ID" value="NC_008011.1"/>
</dbReference>
<comment type="similarity">
    <text evidence="1">Belongs to the bacterial solute-binding protein 1 family.</text>
</comment>
<keyword evidence="2" id="KW-0813">Transport</keyword>
<evidence type="ECO:0000313" key="5">
    <source>
        <dbReference type="EMBL" id="CAJ54133.1"/>
    </source>
</evidence>
<dbReference type="Pfam" id="PF13416">
    <property type="entry name" value="SBP_bac_8"/>
    <property type="match status" value="1"/>
</dbReference>
<dbReference type="InterPro" id="IPR006059">
    <property type="entry name" value="SBP"/>
</dbReference>
<dbReference type="eggNOG" id="COG1653">
    <property type="taxonomic scope" value="Bacteria"/>
</dbReference>
<dbReference type="AlphaFoldDB" id="Q1MS92"/>
<proteinExistence type="inferred from homology"/>
<accession>Q1MS92</accession>
<evidence type="ECO:0000256" key="1">
    <source>
        <dbReference type="ARBA" id="ARBA00008520"/>
    </source>
</evidence>
<dbReference type="KEGG" id="lip:LI0077"/>
<keyword evidence="6" id="KW-1185">Reference proteome</keyword>
<reference evidence="5 6" key="1">
    <citation type="submission" date="2005-11" db="EMBL/GenBank/DDBJ databases">
        <title>The complete genome sequence of Lawsonia intracellularis: the causative agent of proliferative enteropathy.</title>
        <authorList>
            <person name="Kaur K."/>
            <person name="Zhang Q."/>
            <person name="Beckler D."/>
            <person name="Munir S."/>
            <person name="Li L."/>
            <person name="Kinsley K."/>
            <person name="Herron L."/>
            <person name="Peterson A."/>
            <person name="May B."/>
            <person name="Singh S."/>
            <person name="Gebhart C."/>
            <person name="Kapur V."/>
        </authorList>
    </citation>
    <scope>NUCLEOTIDE SEQUENCE [LARGE SCALE GENOMIC DNA]</scope>
    <source>
        <strain evidence="5 6">PHE/MN1-00</strain>
    </source>
</reference>
<keyword evidence="3" id="KW-0732">Signal</keyword>
<name>Q1MS92_LAWIP</name>
<dbReference type="HOGENOM" id="CLU_031285_10_1_7"/>
<dbReference type="EMBL" id="AM180252">
    <property type="protein sequence ID" value="CAJ54133.1"/>
    <property type="molecule type" value="Genomic_DNA"/>
</dbReference>
<keyword evidence="4" id="KW-0472">Membrane</keyword>
<dbReference type="Gene3D" id="3.40.190.10">
    <property type="entry name" value="Periplasmic binding protein-like II"/>
    <property type="match status" value="2"/>
</dbReference>
<dbReference type="CDD" id="cd14748">
    <property type="entry name" value="PBP2_UgpB"/>
    <property type="match status" value="1"/>
</dbReference>
<dbReference type="PANTHER" id="PTHR30061:SF50">
    <property type="entry name" value="MALTOSE_MALTODEXTRIN-BINDING PERIPLASMIC PROTEIN"/>
    <property type="match status" value="1"/>
</dbReference>
<evidence type="ECO:0000256" key="2">
    <source>
        <dbReference type="ARBA" id="ARBA00022448"/>
    </source>
</evidence>
<dbReference type="OrthoDB" id="9811951at2"/>
<dbReference type="STRING" id="363253.LI0077"/>
<protein>
    <submittedName>
        <fullName evidence="5">Probable extracellular solute-binding protein</fullName>
    </submittedName>
</protein>
<dbReference type="GO" id="GO:0042956">
    <property type="term" value="P:maltodextrin transmembrane transport"/>
    <property type="evidence" value="ECO:0007669"/>
    <property type="project" value="TreeGrafter"/>
</dbReference>
<dbReference type="Proteomes" id="UP000002430">
    <property type="component" value="Chromosome"/>
</dbReference>
<sequence length="431" mass="48585">MVRQFIHKIYYIGFVLSFIIVVPTFAIALDKVHLTFCFPVAVSGPITKIIEDMTAEFMRTYPDIVIKPIYTGTYKDTITKVLTAMHGGEPPHVAVLLACDIYSLIDENAIIAYEDLPGGAELSHDYFPVFMKNSQAQGKTWGIPFQRSTIVMFWNKEAFTKAGLNPTAPPQTWQELIDISKKLVNRDSSGKVTQWGISIPTTGYAYWMFQALCIQNGLELANSEGTKVYFNDPRAVEALQFLVDLSYKYGVMEKGTIEWSTIPRDFLEGKTAMMWTTTGNLTNIQENTTFDYGVSMLPKHIRLGSPTGGGNFYILKKTTEAERDAALKFVKWMTDKERAAQWSIDTGYVLVRPDACQTENMKRYIKEFPYLDVALEQLKYGVAELSTHANQRVTKVLEDAIQSAVTGTKTPSLALEEAQKDAERILLRYSN</sequence>
<dbReference type="GO" id="GO:0055052">
    <property type="term" value="C:ATP-binding cassette (ABC) transporter complex, substrate-binding subunit-containing"/>
    <property type="evidence" value="ECO:0007669"/>
    <property type="project" value="TreeGrafter"/>
</dbReference>
<keyword evidence="4" id="KW-0812">Transmembrane</keyword>
<gene>
    <name evidence="5" type="primary">ugpB</name>
    <name evidence="5" type="ordered locus">LI0077</name>
</gene>
<evidence type="ECO:0000256" key="4">
    <source>
        <dbReference type="SAM" id="Phobius"/>
    </source>
</evidence>
<dbReference type="GO" id="GO:1901982">
    <property type="term" value="F:maltose binding"/>
    <property type="evidence" value="ECO:0007669"/>
    <property type="project" value="TreeGrafter"/>
</dbReference>
<evidence type="ECO:0000313" key="6">
    <source>
        <dbReference type="Proteomes" id="UP000002430"/>
    </source>
</evidence>
<feature type="transmembrane region" description="Helical" evidence="4">
    <location>
        <begin position="9"/>
        <end position="29"/>
    </location>
</feature>
<evidence type="ECO:0000256" key="3">
    <source>
        <dbReference type="ARBA" id="ARBA00022729"/>
    </source>
</evidence>
<dbReference type="PANTHER" id="PTHR30061">
    <property type="entry name" value="MALTOSE-BINDING PERIPLASMIC PROTEIN"/>
    <property type="match status" value="1"/>
</dbReference>
<keyword evidence="4" id="KW-1133">Transmembrane helix</keyword>
<organism evidence="5 6">
    <name type="scientific">Lawsonia intracellularis (strain PHE/MN1-00)</name>
    <dbReference type="NCBI Taxonomy" id="363253"/>
    <lineage>
        <taxon>Bacteria</taxon>
        <taxon>Pseudomonadati</taxon>
        <taxon>Thermodesulfobacteriota</taxon>
        <taxon>Desulfovibrionia</taxon>
        <taxon>Desulfovibrionales</taxon>
        <taxon>Desulfovibrionaceae</taxon>
        <taxon>Lawsonia</taxon>
    </lineage>
</organism>